<evidence type="ECO:0000313" key="2">
    <source>
        <dbReference type="EMBL" id="KAG4425305.1"/>
    </source>
</evidence>
<organism evidence="2 3">
    <name type="scientific">Cadophora malorum</name>
    <dbReference type="NCBI Taxonomy" id="108018"/>
    <lineage>
        <taxon>Eukaryota</taxon>
        <taxon>Fungi</taxon>
        <taxon>Dikarya</taxon>
        <taxon>Ascomycota</taxon>
        <taxon>Pezizomycotina</taxon>
        <taxon>Leotiomycetes</taxon>
        <taxon>Helotiales</taxon>
        <taxon>Ploettnerulaceae</taxon>
        <taxon>Cadophora</taxon>
    </lineage>
</organism>
<keyword evidence="3" id="KW-1185">Reference proteome</keyword>
<feature type="compositionally biased region" description="Basic and acidic residues" evidence="1">
    <location>
        <begin position="277"/>
        <end position="288"/>
    </location>
</feature>
<comment type="caution">
    <text evidence="2">The sequence shown here is derived from an EMBL/GenBank/DDBJ whole genome shotgun (WGS) entry which is preliminary data.</text>
</comment>
<feature type="compositionally biased region" description="Basic and acidic residues" evidence="1">
    <location>
        <begin position="78"/>
        <end position="89"/>
    </location>
</feature>
<feature type="region of interest" description="Disordered" evidence="1">
    <location>
        <begin position="162"/>
        <end position="182"/>
    </location>
</feature>
<dbReference type="EMBL" id="JAFJYH010000011">
    <property type="protein sequence ID" value="KAG4425305.1"/>
    <property type="molecule type" value="Genomic_DNA"/>
</dbReference>
<reference evidence="2" key="1">
    <citation type="submission" date="2021-02" db="EMBL/GenBank/DDBJ databases">
        <title>Genome sequence Cadophora malorum strain M34.</title>
        <authorList>
            <person name="Stefanovic E."/>
            <person name="Vu D."/>
            <person name="Scully C."/>
            <person name="Dijksterhuis J."/>
            <person name="Roader J."/>
            <person name="Houbraken J."/>
        </authorList>
    </citation>
    <scope>NUCLEOTIDE SEQUENCE</scope>
    <source>
        <strain evidence="2">M34</strain>
    </source>
</reference>
<evidence type="ECO:0000256" key="1">
    <source>
        <dbReference type="SAM" id="MobiDB-lite"/>
    </source>
</evidence>
<feature type="region of interest" description="Disordered" evidence="1">
    <location>
        <begin position="277"/>
        <end position="303"/>
    </location>
</feature>
<gene>
    <name evidence="2" type="ORF">IFR04_001455</name>
</gene>
<dbReference type="Proteomes" id="UP000664132">
    <property type="component" value="Unassembled WGS sequence"/>
</dbReference>
<evidence type="ECO:0000313" key="3">
    <source>
        <dbReference type="Proteomes" id="UP000664132"/>
    </source>
</evidence>
<protein>
    <submittedName>
        <fullName evidence="2">Uncharacterized protein</fullName>
    </submittedName>
</protein>
<dbReference type="OrthoDB" id="10664979at2759"/>
<feature type="compositionally biased region" description="Polar residues" evidence="1">
    <location>
        <begin position="162"/>
        <end position="178"/>
    </location>
</feature>
<accession>A0A8H7WI71</accession>
<feature type="region of interest" description="Disordered" evidence="1">
    <location>
        <begin position="65"/>
        <end position="105"/>
    </location>
</feature>
<dbReference type="AlphaFoldDB" id="A0A8H7WI71"/>
<sequence length="337" mass="37479">MVFAINIGDVLAIINLVKDILETVFHSDGEKEIQSAFNFVKCLTVALKVVEMDLQIVLQSISGKPPAATVSSSEEGERESSQENHEQSRAKLYSEGPPTASNDVGSLAGTWEQTLVVESANMVAWSLDDIQSIQTLAQEILPPAEKVLNKLIKLVDALSSGPNKLSNASDQPMSSSPVAQKDPKNFRTAISKLRLGVKDMKLRGKIACKKIMWATCMREEFEEFRGKCNTSITMIHTALSRVEHSMQERPVHFEKVDQSLSEIRKCMVERLDLQDSKTFEHDSKKSISEPEASPEETIWTSQANKTDRGVINIQESLVIVNCRQLRPSVLNKGRRGQ</sequence>
<name>A0A8H7WI71_9HELO</name>
<proteinExistence type="predicted"/>